<evidence type="ECO:0000313" key="3">
    <source>
        <dbReference type="Proteomes" id="UP001500556"/>
    </source>
</evidence>
<comment type="caution">
    <text evidence="2">The sequence shown here is derived from an EMBL/GenBank/DDBJ whole genome shotgun (WGS) entry which is preliminary data.</text>
</comment>
<dbReference type="Proteomes" id="UP001500556">
    <property type="component" value="Unassembled WGS sequence"/>
</dbReference>
<dbReference type="Gene3D" id="1.10.10.10">
    <property type="entry name" value="Winged helix-like DNA-binding domain superfamily/Winged helix DNA-binding domain"/>
    <property type="match status" value="1"/>
</dbReference>
<dbReference type="InterPro" id="IPR036390">
    <property type="entry name" value="WH_DNA-bd_sf"/>
</dbReference>
<dbReference type="SUPFAM" id="SSF46785">
    <property type="entry name" value="Winged helix' DNA-binding domain"/>
    <property type="match status" value="1"/>
</dbReference>
<proteinExistence type="predicted"/>
<reference evidence="3" key="1">
    <citation type="journal article" date="2019" name="Int. J. Syst. Evol. Microbiol.">
        <title>The Global Catalogue of Microorganisms (GCM) 10K type strain sequencing project: providing services to taxonomists for standard genome sequencing and annotation.</title>
        <authorList>
            <consortium name="The Broad Institute Genomics Platform"/>
            <consortium name="The Broad Institute Genome Sequencing Center for Infectious Disease"/>
            <person name="Wu L."/>
            <person name="Ma J."/>
        </authorList>
    </citation>
    <scope>NUCLEOTIDE SEQUENCE [LARGE SCALE GENOMIC DNA]</scope>
    <source>
        <strain evidence="3">JCM 18961</strain>
    </source>
</reference>
<dbReference type="EMBL" id="BAABLO010000011">
    <property type="protein sequence ID" value="GAA4725528.1"/>
    <property type="molecule type" value="Genomic_DNA"/>
</dbReference>
<evidence type="ECO:0000313" key="2">
    <source>
        <dbReference type="EMBL" id="GAA4725528.1"/>
    </source>
</evidence>
<dbReference type="PANTHER" id="PTHR37318:SF1">
    <property type="entry name" value="BSL7504 PROTEIN"/>
    <property type="match status" value="1"/>
</dbReference>
<dbReference type="PANTHER" id="PTHR37318">
    <property type="entry name" value="BSL7504 PROTEIN"/>
    <property type="match status" value="1"/>
</dbReference>
<dbReference type="Pfam" id="PF13601">
    <property type="entry name" value="HTH_34"/>
    <property type="match status" value="1"/>
</dbReference>
<dbReference type="RefSeq" id="WP_345503667.1">
    <property type="nucleotide sequence ID" value="NZ_BAABLO010000011.1"/>
</dbReference>
<keyword evidence="3" id="KW-1185">Reference proteome</keyword>
<feature type="domain" description="Winged helix DNA-binding" evidence="1">
    <location>
        <begin position="33"/>
        <end position="111"/>
    </location>
</feature>
<dbReference type="InterPro" id="IPR027395">
    <property type="entry name" value="WH_DNA-bd_dom"/>
</dbReference>
<gene>
    <name evidence="2" type="ORF">GCM10025782_24550</name>
</gene>
<dbReference type="InterPro" id="IPR036388">
    <property type="entry name" value="WH-like_DNA-bd_sf"/>
</dbReference>
<name>A0ABP8YER2_9MICO</name>
<organism evidence="2 3">
    <name type="scientific">Pedococcus ginsenosidimutans</name>
    <dbReference type="NCBI Taxonomy" id="490570"/>
    <lineage>
        <taxon>Bacteria</taxon>
        <taxon>Bacillati</taxon>
        <taxon>Actinomycetota</taxon>
        <taxon>Actinomycetes</taxon>
        <taxon>Micrococcales</taxon>
        <taxon>Intrasporangiaceae</taxon>
        <taxon>Pedococcus</taxon>
    </lineage>
</organism>
<protein>
    <recommendedName>
        <fullName evidence="1">Winged helix DNA-binding domain-containing protein</fullName>
    </recommendedName>
</protein>
<accession>A0ABP8YER2</accession>
<evidence type="ECO:0000259" key="1">
    <source>
        <dbReference type="Pfam" id="PF13601"/>
    </source>
</evidence>
<sequence length="114" mass="12106">MSATDAAAAGSAPHLAAAVHARHRLDEVIHAPVRFSITAALASVDEAEFATVRDAVEVSDSVLSKQVSTLESAGYVKVRKGYVGKRPRTWLSLTRSGRTAYEHHLAALREIAGA</sequence>